<dbReference type="SUPFAM" id="SSF50939">
    <property type="entry name" value="Sialidases"/>
    <property type="match status" value="1"/>
</dbReference>
<proteinExistence type="predicted"/>
<dbReference type="Pfam" id="PF13088">
    <property type="entry name" value="BNR_2"/>
    <property type="match status" value="1"/>
</dbReference>
<dbReference type="Proteomes" id="UP000219215">
    <property type="component" value="Chromosome DPRO"/>
</dbReference>
<dbReference type="Gene3D" id="2.120.10.10">
    <property type="match status" value="1"/>
</dbReference>
<evidence type="ECO:0000313" key="3">
    <source>
        <dbReference type="Proteomes" id="UP000219215"/>
    </source>
</evidence>
<dbReference type="AlphaFoldDB" id="A0A2C8F8L9"/>
<evidence type="ECO:0000259" key="1">
    <source>
        <dbReference type="Pfam" id="PF13088"/>
    </source>
</evidence>
<evidence type="ECO:0000313" key="2">
    <source>
        <dbReference type="EMBL" id="SOB58757.1"/>
    </source>
</evidence>
<dbReference type="InterPro" id="IPR036278">
    <property type="entry name" value="Sialidase_sf"/>
</dbReference>
<gene>
    <name evidence="2" type="ORF">DPRO_1857</name>
</gene>
<reference evidence="3" key="1">
    <citation type="submission" date="2017-09" db="EMBL/GenBank/DDBJ databases">
        <authorList>
            <person name="Regsiter A."/>
            <person name="William W."/>
        </authorList>
    </citation>
    <scope>NUCLEOTIDE SEQUENCE [LARGE SCALE GENOMIC DNA]</scope>
    <source>
        <strain evidence="3">500-1</strain>
    </source>
</reference>
<dbReference type="CDD" id="cd15482">
    <property type="entry name" value="Sialidase_non-viral"/>
    <property type="match status" value="1"/>
</dbReference>
<dbReference type="InterPro" id="IPR011040">
    <property type="entry name" value="Sialidase"/>
</dbReference>
<dbReference type="OrthoDB" id="9807193at2"/>
<organism evidence="2 3">
    <name type="scientific">Pseudodesulfovibrio profundus</name>
    <dbReference type="NCBI Taxonomy" id="57320"/>
    <lineage>
        <taxon>Bacteria</taxon>
        <taxon>Pseudomonadati</taxon>
        <taxon>Thermodesulfobacteriota</taxon>
        <taxon>Desulfovibrionia</taxon>
        <taxon>Desulfovibrionales</taxon>
        <taxon>Desulfovibrionaceae</taxon>
    </lineage>
</organism>
<accession>A0A2C8F8L9</accession>
<dbReference type="EMBL" id="LT907975">
    <property type="protein sequence ID" value="SOB58757.1"/>
    <property type="molecule type" value="Genomic_DNA"/>
</dbReference>
<dbReference type="KEGG" id="pprf:DPRO_1857"/>
<sequence>MPTLTHLADRHTIIDRRDNEYICFPDVIRAADGALVVAYNEADQHVTPSRRVLLVRRSSDNGQTWGEINRIGISSHCPRLNLLQGGELFMTSCTAYCHFSQDNGKTWDTHKTRGIAHDMLDRIIDLGEGGWLCTGHGHRGTYPHPAIRQAPAEQMMYRSEDRGITWQPLSVIARERNLVLCEASVVQLPDGSLLALMRENSFVYEPMYACLSEDDGGTWSDPIPTPLIGHRPTIGFTGDDLLVTYRNVAPDMGTCAWLGSLEELLQGFQPHGRHAEANNPTLTDKGLLVENEAGEDNVVRYALRPMTDPRSATATLEAEIRVDAADENGCALRLGCWWRITPEGVTPEDGDTTYPLPKDDFNTIRLEYQRGVVTLFINEEKHGSVTVDADHANTRPILFGAPYPFENNRVRCIWKRVSLQIEEPRLDRSYSWNWDHKDGYPDQWMQDNILELQNDRHAAAPDFGYSGWTELKDGSFFCAYHHGGGTEEGYSPLFSSHVMGTRFYRKDFG</sequence>
<dbReference type="PANTHER" id="PTHR43752">
    <property type="entry name" value="BNR/ASP-BOX REPEAT FAMILY PROTEIN"/>
    <property type="match status" value="1"/>
</dbReference>
<feature type="domain" description="Sialidase" evidence="1">
    <location>
        <begin position="96"/>
        <end position="227"/>
    </location>
</feature>
<name>A0A2C8F8L9_9BACT</name>
<dbReference type="PANTHER" id="PTHR43752:SF2">
    <property type="entry name" value="BNR_ASP-BOX REPEAT FAMILY PROTEIN"/>
    <property type="match status" value="1"/>
</dbReference>
<dbReference type="RefSeq" id="WP_097011751.1">
    <property type="nucleotide sequence ID" value="NZ_LT907975.1"/>
</dbReference>
<protein>
    <recommendedName>
        <fullName evidence="1">Sialidase domain-containing protein</fullName>
    </recommendedName>
</protein>
<keyword evidence="3" id="KW-1185">Reference proteome</keyword>